<evidence type="ECO:0000256" key="13">
    <source>
        <dbReference type="SAM" id="Phobius"/>
    </source>
</evidence>
<dbReference type="KEGG" id="acru:HHL28_12695"/>
<evidence type="ECO:0000256" key="11">
    <source>
        <dbReference type="ARBA" id="ARBA00025912"/>
    </source>
</evidence>
<protein>
    <recommendedName>
        <fullName evidence="4">Succinate dehydrogenase cytochrome b556 subunit</fullName>
    </recommendedName>
</protein>
<evidence type="ECO:0000256" key="12">
    <source>
        <dbReference type="PIRSR" id="PIRSR000178-1"/>
    </source>
</evidence>
<comment type="subcellular location">
    <subcellularLocation>
        <location evidence="2">Membrane</location>
        <topology evidence="2">Multi-pass membrane protein</topology>
    </subcellularLocation>
</comment>
<dbReference type="GO" id="GO:0009055">
    <property type="term" value="F:electron transfer activity"/>
    <property type="evidence" value="ECO:0007669"/>
    <property type="project" value="InterPro"/>
</dbReference>
<dbReference type="CDD" id="cd03499">
    <property type="entry name" value="SQR_TypeC_SdhC"/>
    <property type="match status" value="1"/>
</dbReference>
<feature type="transmembrane region" description="Helical" evidence="13">
    <location>
        <begin position="67"/>
        <end position="88"/>
    </location>
</feature>
<dbReference type="GO" id="GO:0016020">
    <property type="term" value="C:membrane"/>
    <property type="evidence" value="ECO:0007669"/>
    <property type="project" value="UniProtKB-SubCell"/>
</dbReference>
<comment type="subunit">
    <text evidence="11">Part of an enzyme complex containing four subunits: a flavoprotein, an iron-sulfur protein, plus two membrane-anchoring proteins, SdhC and SdhD. The complex can form homotrimers.</text>
</comment>
<evidence type="ECO:0000256" key="8">
    <source>
        <dbReference type="ARBA" id="ARBA00022989"/>
    </source>
</evidence>
<comment type="function">
    <text evidence="1">Membrane-anchoring subunit of succinate dehydrogenase (SDH).</text>
</comment>
<dbReference type="NCBIfam" id="TIGR02970">
    <property type="entry name" value="succ_dehyd_cytB"/>
    <property type="match status" value="1"/>
</dbReference>
<comment type="similarity">
    <text evidence="3">Belongs to the cytochrome b560 family.</text>
</comment>
<evidence type="ECO:0000256" key="7">
    <source>
        <dbReference type="ARBA" id="ARBA00022723"/>
    </source>
</evidence>
<comment type="cofactor">
    <cofactor evidence="12">
        <name>heme</name>
        <dbReference type="ChEBI" id="CHEBI:30413"/>
    </cofactor>
    <text evidence="12">The heme is bound between the two transmembrane subunits.</text>
</comment>
<organism evidence="14 15">
    <name type="scientific">Aerophototrophica crusticola</name>
    <dbReference type="NCBI Taxonomy" id="1709002"/>
    <lineage>
        <taxon>Bacteria</taxon>
        <taxon>Pseudomonadati</taxon>
        <taxon>Pseudomonadota</taxon>
        <taxon>Alphaproteobacteria</taxon>
        <taxon>Rhodospirillales</taxon>
        <taxon>Rhodospirillaceae</taxon>
        <taxon>Aerophototrophica</taxon>
    </lineage>
</organism>
<keyword evidence="7 12" id="KW-0479">Metal-binding</keyword>
<evidence type="ECO:0000313" key="15">
    <source>
        <dbReference type="Proteomes" id="UP000501891"/>
    </source>
</evidence>
<evidence type="ECO:0000256" key="3">
    <source>
        <dbReference type="ARBA" id="ARBA00007244"/>
    </source>
</evidence>
<dbReference type="InterPro" id="IPR034804">
    <property type="entry name" value="SQR/QFR_C/D"/>
</dbReference>
<dbReference type="SUPFAM" id="SSF81343">
    <property type="entry name" value="Fumarate reductase respiratory complex transmembrane subunits"/>
    <property type="match status" value="1"/>
</dbReference>
<keyword evidence="5 12" id="KW-0349">Heme</keyword>
<evidence type="ECO:0000256" key="9">
    <source>
        <dbReference type="ARBA" id="ARBA00023004"/>
    </source>
</evidence>
<dbReference type="PROSITE" id="PS01000">
    <property type="entry name" value="SDH_CYT_1"/>
    <property type="match status" value="1"/>
</dbReference>
<feature type="transmembrane region" description="Helical" evidence="13">
    <location>
        <begin position="34"/>
        <end position="55"/>
    </location>
</feature>
<keyword evidence="8 13" id="KW-1133">Transmembrane helix</keyword>
<feature type="binding site" description="axial binding residue" evidence="12">
    <location>
        <position position="90"/>
    </location>
    <ligand>
        <name>heme</name>
        <dbReference type="ChEBI" id="CHEBI:30413"/>
        <note>ligand shared with second transmembrane subunit</note>
    </ligand>
    <ligandPart>
        <name>Fe</name>
        <dbReference type="ChEBI" id="CHEBI:18248"/>
    </ligandPart>
</feature>
<dbReference type="InterPro" id="IPR018495">
    <property type="entry name" value="Succ_DH_cyt_bsu_CS"/>
</dbReference>
<dbReference type="PANTHER" id="PTHR10978:SF5">
    <property type="entry name" value="SUCCINATE DEHYDROGENASE CYTOCHROME B560 SUBUNIT, MITOCHONDRIAL"/>
    <property type="match status" value="1"/>
</dbReference>
<dbReference type="PIRSF" id="PIRSF000178">
    <property type="entry name" value="SDH_cyt_b560"/>
    <property type="match status" value="1"/>
</dbReference>
<dbReference type="Proteomes" id="UP000501891">
    <property type="component" value="Chromosome"/>
</dbReference>
<dbReference type="Gene3D" id="1.20.1300.10">
    <property type="entry name" value="Fumarate reductase/succinate dehydrogenase, transmembrane subunit"/>
    <property type="match status" value="1"/>
</dbReference>
<dbReference type="PANTHER" id="PTHR10978">
    <property type="entry name" value="SUCCINATE DEHYDROGENASE CYTOCHROME B560 SUBUNIT"/>
    <property type="match status" value="1"/>
</dbReference>
<dbReference type="Pfam" id="PF01127">
    <property type="entry name" value="Sdh_cyt"/>
    <property type="match status" value="1"/>
</dbReference>
<sequence length="137" mass="14527">MTDTQAAPTAQRPNRPLSPHLQVYRLPLPAIASITHRITGAGLTAGTLLFAWWLVAAATGAEAFDTVQGVLGSPIGLLILFGFTWATWYHTLNGIRHLVWDAGGALELGAVYRGGFLVWGGSVGLTIVTFIAAFALK</sequence>
<evidence type="ECO:0000313" key="14">
    <source>
        <dbReference type="EMBL" id="QJE73838.1"/>
    </source>
</evidence>
<evidence type="ECO:0000256" key="6">
    <source>
        <dbReference type="ARBA" id="ARBA00022692"/>
    </source>
</evidence>
<keyword evidence="10 13" id="KW-0472">Membrane</keyword>
<dbReference type="GO" id="GO:0006099">
    <property type="term" value="P:tricarboxylic acid cycle"/>
    <property type="evidence" value="ECO:0007669"/>
    <property type="project" value="InterPro"/>
</dbReference>
<accession>A0A858R8W8</accession>
<evidence type="ECO:0000256" key="2">
    <source>
        <dbReference type="ARBA" id="ARBA00004141"/>
    </source>
</evidence>
<keyword evidence="9 12" id="KW-0408">Iron</keyword>
<dbReference type="AlphaFoldDB" id="A0A858R8W8"/>
<name>A0A858R8W8_9PROT</name>
<evidence type="ECO:0000256" key="4">
    <source>
        <dbReference type="ARBA" id="ARBA00020076"/>
    </source>
</evidence>
<feature type="transmembrane region" description="Helical" evidence="13">
    <location>
        <begin position="116"/>
        <end position="136"/>
    </location>
</feature>
<keyword evidence="15" id="KW-1185">Reference proteome</keyword>
<dbReference type="GO" id="GO:0046872">
    <property type="term" value="F:metal ion binding"/>
    <property type="evidence" value="ECO:0007669"/>
    <property type="project" value="UniProtKB-KW"/>
</dbReference>
<dbReference type="InterPro" id="IPR000701">
    <property type="entry name" value="SuccDH_FuR_B_TM-su"/>
</dbReference>
<evidence type="ECO:0000256" key="10">
    <source>
        <dbReference type="ARBA" id="ARBA00023136"/>
    </source>
</evidence>
<evidence type="ECO:0000256" key="5">
    <source>
        <dbReference type="ARBA" id="ARBA00022617"/>
    </source>
</evidence>
<dbReference type="PROSITE" id="PS01001">
    <property type="entry name" value="SDH_CYT_2"/>
    <property type="match status" value="1"/>
</dbReference>
<evidence type="ECO:0000256" key="1">
    <source>
        <dbReference type="ARBA" id="ARBA00004050"/>
    </source>
</evidence>
<gene>
    <name evidence="14" type="primary">sdhC</name>
    <name evidence="14" type="ORF">HHL28_12695</name>
</gene>
<proteinExistence type="inferred from homology"/>
<keyword evidence="6 13" id="KW-0812">Transmembrane</keyword>
<reference evidence="14" key="1">
    <citation type="submission" date="2020-04" db="EMBL/GenBank/DDBJ databases">
        <title>A desert anoxygenic phototrophic bacterium fixes CO2 using RubisCO under aerobic conditions.</title>
        <authorList>
            <person name="Tang K."/>
        </authorList>
    </citation>
    <scope>NUCLEOTIDE SEQUENCE [LARGE SCALE GENOMIC DNA]</scope>
    <source>
        <strain evidence="14">MIMtkB3</strain>
    </source>
</reference>
<dbReference type="InterPro" id="IPR014314">
    <property type="entry name" value="Succ_DH_cytb556"/>
</dbReference>
<dbReference type="EMBL" id="CP051775">
    <property type="protein sequence ID" value="QJE73838.1"/>
    <property type="molecule type" value="Genomic_DNA"/>
</dbReference>